<sequence length="326" mass="36467">MPRKQKLEEEVENDGFFDDEPPKTINPYEVLGLDISATADEVKSAYRKAALQHHPDKAKDEDKATAHTKFQEIAFAYAILSDPRRRTRYDTTGRTEESAHLDADDDFDWIAFYRAQFAELVTNSAISNFKAEYQGSDEEKAALLAAYDVHQGDMNKVYEVIMLSSPLEDEDRFRGILDAAIAAGTVVAHKKYTQETERSRKARMERARREARQAEKRREKEEAGAEGGKGKGAKGKGAKGNGGSMDDLAGLIQQRRKARAEDFFTGLEAKYAPKRGKKRPSPEDEPPEEAFQRNAVKGKKGKAATAAVDAEEEPAGRSRRPKRVKK</sequence>
<evidence type="ECO:0000313" key="1">
    <source>
        <dbReference type="EMBL" id="OCK86879.1"/>
    </source>
</evidence>
<name>A0ACC8EKZ7_9PEZI</name>
<protein>
    <submittedName>
        <fullName evidence="1">DnaJ-domain-containing protein</fullName>
    </submittedName>
</protein>
<keyword evidence="2" id="KW-1185">Reference proteome</keyword>
<proteinExistence type="predicted"/>
<dbReference type="Proteomes" id="UP000250078">
    <property type="component" value="Unassembled WGS sequence"/>
</dbReference>
<evidence type="ECO:0000313" key="2">
    <source>
        <dbReference type="Proteomes" id="UP000250078"/>
    </source>
</evidence>
<reference evidence="1 2" key="1">
    <citation type="journal article" date="2016" name="Nat. Commun.">
        <title>Ectomycorrhizal ecology is imprinted in the genome of the dominant symbiotic fungus Cenococcum geophilum.</title>
        <authorList>
            <consortium name="DOE Joint Genome Institute"/>
            <person name="Peter M."/>
            <person name="Kohler A."/>
            <person name="Ohm R.A."/>
            <person name="Kuo A."/>
            <person name="Krutzmann J."/>
            <person name="Morin E."/>
            <person name="Arend M."/>
            <person name="Barry K.W."/>
            <person name="Binder M."/>
            <person name="Choi C."/>
            <person name="Clum A."/>
            <person name="Copeland A."/>
            <person name="Grisel N."/>
            <person name="Haridas S."/>
            <person name="Kipfer T."/>
            <person name="LaButti K."/>
            <person name="Lindquist E."/>
            <person name="Lipzen A."/>
            <person name="Maire R."/>
            <person name="Meier B."/>
            <person name="Mihaltcheva S."/>
            <person name="Molinier V."/>
            <person name="Murat C."/>
            <person name="Poggeler S."/>
            <person name="Quandt C.A."/>
            <person name="Sperisen C."/>
            <person name="Tritt A."/>
            <person name="Tisserant E."/>
            <person name="Crous P.W."/>
            <person name="Henrissat B."/>
            <person name="Nehls U."/>
            <person name="Egli S."/>
            <person name="Spatafora J.W."/>
            <person name="Grigoriev I.V."/>
            <person name="Martin F.M."/>
        </authorList>
    </citation>
    <scope>NUCLEOTIDE SEQUENCE [LARGE SCALE GENOMIC DNA]</scope>
    <source>
        <strain evidence="1 2">1.58</strain>
    </source>
</reference>
<gene>
    <name evidence="1" type="ORF">K441DRAFT_649489</name>
</gene>
<organism evidence="1 2">
    <name type="scientific">Cenococcum geophilum 1.58</name>
    <dbReference type="NCBI Taxonomy" id="794803"/>
    <lineage>
        <taxon>Eukaryota</taxon>
        <taxon>Fungi</taxon>
        <taxon>Dikarya</taxon>
        <taxon>Ascomycota</taxon>
        <taxon>Pezizomycotina</taxon>
        <taxon>Dothideomycetes</taxon>
        <taxon>Pleosporomycetidae</taxon>
        <taxon>Gloniales</taxon>
        <taxon>Gloniaceae</taxon>
        <taxon>Cenococcum</taxon>
    </lineage>
</organism>
<dbReference type="EMBL" id="KV748282">
    <property type="protein sequence ID" value="OCK86879.1"/>
    <property type="molecule type" value="Genomic_DNA"/>
</dbReference>
<accession>A0ACC8EKZ7</accession>